<evidence type="ECO:0000313" key="9">
    <source>
        <dbReference type="EMBL" id="MBC8580698.1"/>
    </source>
</evidence>
<dbReference type="PANTHER" id="PTHR34296">
    <property type="entry name" value="TRANSCRIPTIONAL ACTIVATOR PROTEIN MED"/>
    <property type="match status" value="1"/>
</dbReference>
<dbReference type="CDD" id="cd19964">
    <property type="entry name" value="PBP1_BMP-like"/>
    <property type="match status" value="1"/>
</dbReference>
<gene>
    <name evidence="9" type="ORF">H8718_14345</name>
</gene>
<dbReference type="InterPro" id="IPR050957">
    <property type="entry name" value="BMP_lipoprotein"/>
</dbReference>
<keyword evidence="6" id="KW-0449">Lipoprotein</keyword>
<comment type="caution">
    <text evidence="9">The sequence shown here is derived from an EMBL/GenBank/DDBJ whole genome shotgun (WGS) entry which is preliminary data.</text>
</comment>
<evidence type="ECO:0000256" key="3">
    <source>
        <dbReference type="ARBA" id="ARBA00022475"/>
    </source>
</evidence>
<dbReference type="RefSeq" id="WP_177671331.1">
    <property type="nucleotide sequence ID" value="NZ_JACRSY010000026.1"/>
</dbReference>
<sequence>MKRILAALLAGTMAVTSLVGCSSEEGSTPVQGNQEVSTEDALKVALLIPGNLGDKSFYDAANNGVKKVEEELGAEVKVVEMGTDQTKWEPTVLDFSEQDWDIIISGSWDMTPIFNEIGELYPDKKYINFDTSEPEVVDNVYSMFYRTNELAFLAGSLAAIEAEEKGQNTIGFIGGMDNPGINDFLLGYIEGAQHVNKDIKVATAYAGSFVDATKGKEVAISMYNQGIDIIFQVAGQTGLGVIDAAKELDKYVIGVDSDQALAFMESDKEKAEHVVTSAIKKIDESILRAVNMHVEGTLPYGSHEVLGVAEGGVGLAKNEIYKSLVSEENQARIEAIEAQITNGEVEVSTAFGLSNEEIAARRDAVRP</sequence>
<feature type="chain" id="PRO_5038821164" evidence="7">
    <location>
        <begin position="20"/>
        <end position="367"/>
    </location>
</feature>
<dbReference type="PANTHER" id="PTHR34296:SF2">
    <property type="entry name" value="ABC TRANSPORTER GUANOSINE-BINDING PROTEIN NUPN"/>
    <property type="match status" value="1"/>
</dbReference>
<dbReference type="InterPro" id="IPR028082">
    <property type="entry name" value="Peripla_BP_I"/>
</dbReference>
<evidence type="ECO:0000256" key="6">
    <source>
        <dbReference type="ARBA" id="ARBA00023288"/>
    </source>
</evidence>
<protein>
    <submittedName>
        <fullName evidence="9">BMP family ABC transporter substrate-binding protein</fullName>
    </submittedName>
</protein>
<dbReference type="SUPFAM" id="SSF53822">
    <property type="entry name" value="Periplasmic binding protein-like I"/>
    <property type="match status" value="1"/>
</dbReference>
<evidence type="ECO:0000259" key="8">
    <source>
        <dbReference type="Pfam" id="PF02608"/>
    </source>
</evidence>
<keyword evidence="10" id="KW-1185">Reference proteome</keyword>
<feature type="domain" description="ABC transporter substrate-binding protein PnrA-like" evidence="8">
    <location>
        <begin position="42"/>
        <end position="347"/>
    </location>
</feature>
<evidence type="ECO:0000256" key="7">
    <source>
        <dbReference type="SAM" id="SignalP"/>
    </source>
</evidence>
<evidence type="ECO:0000256" key="1">
    <source>
        <dbReference type="ARBA" id="ARBA00004193"/>
    </source>
</evidence>
<dbReference type="EMBL" id="JACRSY010000026">
    <property type="protein sequence ID" value="MBC8580698.1"/>
    <property type="molecule type" value="Genomic_DNA"/>
</dbReference>
<dbReference type="Gene3D" id="3.40.50.2300">
    <property type="match status" value="2"/>
</dbReference>
<dbReference type="GO" id="GO:0005886">
    <property type="term" value="C:plasma membrane"/>
    <property type="evidence" value="ECO:0007669"/>
    <property type="project" value="UniProtKB-SubCell"/>
</dbReference>
<dbReference type="Proteomes" id="UP000655830">
    <property type="component" value="Unassembled WGS sequence"/>
</dbReference>
<name>A0A926EMC8_9FIRM</name>
<reference evidence="9" key="1">
    <citation type="submission" date="2020-08" db="EMBL/GenBank/DDBJ databases">
        <title>Genome public.</title>
        <authorList>
            <person name="Liu C."/>
            <person name="Sun Q."/>
        </authorList>
    </citation>
    <scope>NUCLEOTIDE SEQUENCE</scope>
    <source>
        <strain evidence="9">NSJ-12</strain>
    </source>
</reference>
<dbReference type="AlphaFoldDB" id="A0A926EMC8"/>
<evidence type="ECO:0000256" key="5">
    <source>
        <dbReference type="ARBA" id="ARBA00023136"/>
    </source>
</evidence>
<keyword evidence="4 7" id="KW-0732">Signal</keyword>
<keyword evidence="5" id="KW-0472">Membrane</keyword>
<keyword evidence="3" id="KW-1003">Cell membrane</keyword>
<dbReference type="PROSITE" id="PS51257">
    <property type="entry name" value="PROKAR_LIPOPROTEIN"/>
    <property type="match status" value="1"/>
</dbReference>
<evidence type="ECO:0000256" key="2">
    <source>
        <dbReference type="ARBA" id="ARBA00008610"/>
    </source>
</evidence>
<comment type="similarity">
    <text evidence="2">Belongs to the BMP lipoprotein family.</text>
</comment>
<feature type="signal peptide" evidence="7">
    <location>
        <begin position="1"/>
        <end position="19"/>
    </location>
</feature>
<dbReference type="Pfam" id="PF02608">
    <property type="entry name" value="Bmp"/>
    <property type="match status" value="1"/>
</dbReference>
<accession>A0A926EMC8</accession>
<organism evidence="9 10">
    <name type="scientific">Zhenhengia yiwuensis</name>
    <dbReference type="NCBI Taxonomy" id="2763666"/>
    <lineage>
        <taxon>Bacteria</taxon>
        <taxon>Bacillati</taxon>
        <taxon>Bacillota</taxon>
        <taxon>Clostridia</taxon>
        <taxon>Lachnospirales</taxon>
        <taxon>Lachnospiraceae</taxon>
        <taxon>Zhenhengia</taxon>
    </lineage>
</organism>
<evidence type="ECO:0000313" key="10">
    <source>
        <dbReference type="Proteomes" id="UP000655830"/>
    </source>
</evidence>
<proteinExistence type="inferred from homology"/>
<evidence type="ECO:0000256" key="4">
    <source>
        <dbReference type="ARBA" id="ARBA00022729"/>
    </source>
</evidence>
<comment type="subcellular location">
    <subcellularLocation>
        <location evidence="1">Cell membrane</location>
        <topology evidence="1">Lipid-anchor</topology>
    </subcellularLocation>
</comment>
<dbReference type="InterPro" id="IPR003760">
    <property type="entry name" value="PnrA-like"/>
</dbReference>